<evidence type="ECO:0000256" key="3">
    <source>
        <dbReference type="ARBA" id="ARBA00022475"/>
    </source>
</evidence>
<accession>A0A1Y6C2Q5</accession>
<protein>
    <submittedName>
        <fullName evidence="8">Putative oxidoreductase</fullName>
    </submittedName>
</protein>
<reference evidence="9" key="1">
    <citation type="submission" date="2017-04" db="EMBL/GenBank/DDBJ databases">
        <authorList>
            <person name="Varghese N."/>
            <person name="Submissions S."/>
        </authorList>
    </citation>
    <scope>NUCLEOTIDE SEQUENCE [LARGE SCALE GENOMIC DNA]</scope>
    <source>
        <strain evidence="9">RKEM611</strain>
    </source>
</reference>
<dbReference type="RefSeq" id="WP_132319210.1">
    <property type="nucleotide sequence ID" value="NZ_FWZT01000009.1"/>
</dbReference>
<proteinExistence type="inferred from homology"/>
<dbReference type="AlphaFoldDB" id="A0A1Y6C2Q5"/>
<keyword evidence="5 7" id="KW-1133">Transmembrane helix</keyword>
<name>A0A1Y6C2Q5_9BACT</name>
<keyword evidence="4 7" id="KW-0812">Transmembrane</keyword>
<dbReference type="EMBL" id="FWZT01000009">
    <property type="protein sequence ID" value="SMF30482.1"/>
    <property type="molecule type" value="Genomic_DNA"/>
</dbReference>
<comment type="similarity">
    <text evidence="2">Belongs to the DoxX family.</text>
</comment>
<evidence type="ECO:0000313" key="9">
    <source>
        <dbReference type="Proteomes" id="UP000192907"/>
    </source>
</evidence>
<keyword evidence="3" id="KW-1003">Cell membrane</keyword>
<evidence type="ECO:0000256" key="5">
    <source>
        <dbReference type="ARBA" id="ARBA00022989"/>
    </source>
</evidence>
<sequence length="130" mass="14007">MSLIKTYNHHVGLLILRVSLGLTMLLAHGLPKIDAFPGLKFPDPIGLGSQLSWGAAVAAEVGCSILLVLGLWTRLSLAPLIFTMLIAVFVVHSGDPFAKKELGLMYMIGYIALFIAGPGKHSVDWKIQGR</sequence>
<keyword evidence="9" id="KW-1185">Reference proteome</keyword>
<gene>
    <name evidence="8" type="ORF">SAMN06296036_109173</name>
</gene>
<dbReference type="InterPro" id="IPR032808">
    <property type="entry name" value="DoxX"/>
</dbReference>
<evidence type="ECO:0000256" key="2">
    <source>
        <dbReference type="ARBA" id="ARBA00006679"/>
    </source>
</evidence>
<dbReference type="STRING" id="1513793.SAMN06296036_109173"/>
<keyword evidence="6 7" id="KW-0472">Membrane</keyword>
<dbReference type="Proteomes" id="UP000192907">
    <property type="component" value="Unassembled WGS sequence"/>
</dbReference>
<organism evidence="8 9">
    <name type="scientific">Pseudobacteriovorax antillogorgiicola</name>
    <dbReference type="NCBI Taxonomy" id="1513793"/>
    <lineage>
        <taxon>Bacteria</taxon>
        <taxon>Pseudomonadati</taxon>
        <taxon>Bdellovibrionota</taxon>
        <taxon>Oligoflexia</taxon>
        <taxon>Oligoflexales</taxon>
        <taxon>Pseudobacteriovoracaceae</taxon>
        <taxon>Pseudobacteriovorax</taxon>
    </lineage>
</organism>
<feature type="transmembrane region" description="Helical" evidence="7">
    <location>
        <begin position="51"/>
        <end position="72"/>
    </location>
</feature>
<evidence type="ECO:0000313" key="8">
    <source>
        <dbReference type="EMBL" id="SMF30482.1"/>
    </source>
</evidence>
<feature type="transmembrane region" description="Helical" evidence="7">
    <location>
        <begin position="104"/>
        <end position="123"/>
    </location>
</feature>
<feature type="transmembrane region" description="Helical" evidence="7">
    <location>
        <begin position="79"/>
        <end position="98"/>
    </location>
</feature>
<evidence type="ECO:0000256" key="7">
    <source>
        <dbReference type="SAM" id="Phobius"/>
    </source>
</evidence>
<dbReference type="PANTHER" id="PTHR33452">
    <property type="entry name" value="OXIDOREDUCTASE CATD-RELATED"/>
    <property type="match status" value="1"/>
</dbReference>
<evidence type="ECO:0000256" key="6">
    <source>
        <dbReference type="ARBA" id="ARBA00023136"/>
    </source>
</evidence>
<dbReference type="InterPro" id="IPR051907">
    <property type="entry name" value="DoxX-like_oxidoreductase"/>
</dbReference>
<evidence type="ECO:0000256" key="1">
    <source>
        <dbReference type="ARBA" id="ARBA00004651"/>
    </source>
</evidence>
<evidence type="ECO:0000256" key="4">
    <source>
        <dbReference type="ARBA" id="ARBA00022692"/>
    </source>
</evidence>
<dbReference type="PANTHER" id="PTHR33452:SF1">
    <property type="entry name" value="INNER MEMBRANE PROTEIN YPHA-RELATED"/>
    <property type="match status" value="1"/>
</dbReference>
<dbReference type="GO" id="GO:0005886">
    <property type="term" value="C:plasma membrane"/>
    <property type="evidence" value="ECO:0007669"/>
    <property type="project" value="UniProtKB-SubCell"/>
</dbReference>
<comment type="subcellular location">
    <subcellularLocation>
        <location evidence="1">Cell membrane</location>
        <topology evidence="1">Multi-pass membrane protein</topology>
    </subcellularLocation>
</comment>
<dbReference type="Pfam" id="PF07681">
    <property type="entry name" value="DoxX"/>
    <property type="match status" value="1"/>
</dbReference>
<dbReference type="OrthoDB" id="9813193at2"/>